<sequence length="122" mass="12823">MNQLTLVTLRGEVGMSPIGTQHSLVEPALNGRASLNNADVLAGLPALDTLCIGSLPDLRGLLLAPTLECLVLLNVDAPLDLSPLRHDRIRWLGLMAGEACLPQGVHALSALPGLPCFSRIST</sequence>
<evidence type="ECO:0000313" key="2">
    <source>
        <dbReference type="Proteomes" id="UP000053859"/>
    </source>
</evidence>
<protein>
    <submittedName>
        <fullName evidence="1">Small GTP-binding protein</fullName>
    </submittedName>
</protein>
<gene>
    <name evidence="1" type="ORF">SAZU_6225</name>
</gene>
<dbReference type="RefSeq" id="WP_059421963.1">
    <property type="nucleotide sequence ID" value="NZ_DF968368.1"/>
</dbReference>
<keyword evidence="2" id="KW-1185">Reference proteome</keyword>
<proteinExistence type="predicted"/>
<organism evidence="1 2">
    <name type="scientific">Streptomyces azureus</name>
    <dbReference type="NCBI Taxonomy" id="146537"/>
    <lineage>
        <taxon>Bacteria</taxon>
        <taxon>Bacillati</taxon>
        <taxon>Actinomycetota</taxon>
        <taxon>Actinomycetes</taxon>
        <taxon>Kitasatosporales</taxon>
        <taxon>Streptomycetaceae</taxon>
        <taxon>Streptomyces</taxon>
    </lineage>
</organism>
<accession>A0A0K8PUG5</accession>
<dbReference type="AlphaFoldDB" id="A0A0K8PUG5"/>
<name>A0A0K8PUG5_STRAJ</name>
<dbReference type="Proteomes" id="UP000053859">
    <property type="component" value="Unassembled WGS sequence"/>
</dbReference>
<reference evidence="1" key="1">
    <citation type="journal article" date="2015" name="Genome Announc.">
        <title>Draft Genome Sequence of Thiostrepton-Producing Streptomyces azureus ATCC 14921.</title>
        <authorList>
            <person name="Sakihara K."/>
            <person name="Maeda J."/>
            <person name="Tashiro K."/>
            <person name="Fujino Y."/>
            <person name="Kuhara S."/>
            <person name="Ohshima T."/>
            <person name="Ogata S."/>
            <person name="Doi K."/>
        </authorList>
    </citation>
    <scope>NUCLEOTIDE SEQUENCE [LARGE SCALE GENOMIC DNA]</scope>
    <source>
        <strain evidence="1">ATCC14921</strain>
    </source>
</reference>
<dbReference type="EMBL" id="DF968368">
    <property type="protein sequence ID" value="GAP51363.1"/>
    <property type="molecule type" value="Genomic_DNA"/>
</dbReference>
<evidence type="ECO:0000313" key="1">
    <source>
        <dbReference type="EMBL" id="GAP51363.1"/>
    </source>
</evidence>